<keyword evidence="2" id="KW-0040">ANK repeat</keyword>
<protein>
    <submittedName>
        <fullName evidence="5">Ankyrin repeat-containing domain protein</fullName>
    </submittedName>
</protein>
<reference evidence="5 6" key="1">
    <citation type="submission" date="2024-07" db="EMBL/GenBank/DDBJ databases">
        <title>Section-level genome sequencing and comparative genomics of Aspergillus sections Usti and Cavernicolus.</title>
        <authorList>
            <consortium name="Lawrence Berkeley National Laboratory"/>
            <person name="Nybo J.L."/>
            <person name="Vesth T.C."/>
            <person name="Theobald S."/>
            <person name="Frisvad J.C."/>
            <person name="Larsen T.O."/>
            <person name="Kjaerboelling I."/>
            <person name="Rothschild-Mancinelli K."/>
            <person name="Lyhne E.K."/>
            <person name="Kogle M.E."/>
            <person name="Barry K."/>
            <person name="Clum A."/>
            <person name="Na H."/>
            <person name="Ledsgaard L."/>
            <person name="Lin J."/>
            <person name="Lipzen A."/>
            <person name="Kuo A."/>
            <person name="Riley R."/>
            <person name="Mondo S."/>
            <person name="Labutti K."/>
            <person name="Haridas S."/>
            <person name="Pangalinan J."/>
            <person name="Salamov A.A."/>
            <person name="Simmons B.A."/>
            <person name="Magnuson J.K."/>
            <person name="Chen J."/>
            <person name="Drula E."/>
            <person name="Henrissat B."/>
            <person name="Wiebenga A."/>
            <person name="Lubbers R.J."/>
            <person name="Gomes A.C."/>
            <person name="Makela M.R."/>
            <person name="Stajich J."/>
            <person name="Grigoriev I.V."/>
            <person name="Mortensen U.H."/>
            <person name="De Vries R.P."/>
            <person name="Baker S.E."/>
            <person name="Andersen M.R."/>
        </authorList>
    </citation>
    <scope>NUCLEOTIDE SEQUENCE [LARGE SCALE GENOMIC DNA]</scope>
    <source>
        <strain evidence="5 6">CBS 123904</strain>
    </source>
</reference>
<evidence type="ECO:0000256" key="3">
    <source>
        <dbReference type="SAM" id="MobiDB-lite"/>
    </source>
</evidence>
<evidence type="ECO:0000313" key="5">
    <source>
        <dbReference type="EMBL" id="KAL2848401.1"/>
    </source>
</evidence>
<dbReference type="InterPro" id="IPR056884">
    <property type="entry name" value="NPHP3-like_N"/>
</dbReference>
<sequence length="1433" mass="158594">MSCFGCFKSKDIDKEERANGNGGNAGFRPAPNNVSQTAPVAKVPSSVEKPSAQKQPTEKHPEKQPKMEGTKSDGFPLVDRWQQAFENLPEDKQKTLTEMGFDKPRSASVASNITELIDAVNAKQEECEKKFWKITVGGKEIVFRDYTTSIVGWLEKAGDIAIQFAPPQASLPWDLIKSLMQIPVNESEQMCALLATTERIVRITSRGQVYEQVYLPTEPGVELQPIQKQLAGALLKIYTTSLELLADSAKLLDASTARRTIEAIVNPGQFEGQLSGLKEDEDELLRDLQACEVQRSSDADNTMIDMLKTFNDPILRLDEGVAQLLAHMDECDRIEMLEWISPVPFGKHHDAVSEDRTLGTGDWLLQHEDFRAWDNTSSSLLFWLQGSPGTGKTYLTSAVIDRIRSKIATENQGFAFFYCRKGEEARSQPQSILQSFVRQLSTNANNPESVRIRLRDAVQSARDKGTNFRLQRCKEQILASLNIYTKSTLVIDALDECDPDTRDELVEALNSFIQDAEKPVKIFISSRPDPGIAIELQRSPNIGIQAGDNQDDIRKYLDVELDKLAKKVAVLKRMKEEIISKLLERAQGMFQWAVLQVHQLAKCQSAPSVRDRLNKLPASLKDSYDEVWAQINSLEDQDRTLAVRALHWVAVAFKSLTTPELLSAIRMDPNGTIMPVDEMLDQNGLLSLCNGFLSVDSQLQEWRFPHLSVQEYLESERHVSVRQGHLEAAMVSLSYFVHKYRDLHLENEPEPQEPHDGDVEEEGPSENDDGFAKMHPFHIYMRHCWVLHVQNADATEMSELSTLLKGFLGSPDDSSVQYRRWYSQAAKDLDYILTNPYIGDGFEYCWDRHYGRDNLYDLLPELDPAETAVFAMCRFSFDRILSDWWAEAKIDISALNKNRHHLLAIAAKSGSLHICKSLLERRFEINARCGGRHYGTGLVAAAAQGHSELVRYLVESGADVHMLLPGGEQGLSNALEAAVESGSLETARYLIQDAGADVCTRLPHSQYRFVLARAATIPGIEMMKLIIDAGADVNKTAYTDLGPTALSLKVGYEELESVKYLVQIAKADVNVGDALQSAVLRKDINITKLLVEAGADVHLPATFGMYASPLAAASSHSSHLEVLQFLLASGADPNLPLESGIFGTPLAVACAEGGPEIVQCLLSAGADPNAAFTRGRCGSVLAWAAFESIDVDIIKALVHAGANINMPVEHGEFGSALAAAGAGRDYGDAGVFSYLLEAGAQINMPLKHGYFGSAFAATAWRGQFDKIQLLVDRGADVNMRLEGSDFPNALAMVAAFTWGDGTVEFIHRLGVDINPKYPGKRYGSPLIAAAAFGQRDCVEYLLDNGAEVNGNYERSHYATALQAAKVGFEPEDKEWMLRYFGGDIDDIEEIVEEWAQQKPGVVELLLERGGDCLNICTAIIDMDDLKNTSTEIY</sequence>
<dbReference type="SUPFAM" id="SSF48403">
    <property type="entry name" value="Ankyrin repeat"/>
    <property type="match status" value="2"/>
</dbReference>
<dbReference type="InterPro" id="IPR027417">
    <property type="entry name" value="P-loop_NTPase"/>
</dbReference>
<dbReference type="Gene3D" id="1.25.40.20">
    <property type="entry name" value="Ankyrin repeat-containing domain"/>
    <property type="match status" value="3"/>
</dbReference>
<dbReference type="Gene3D" id="3.40.50.300">
    <property type="entry name" value="P-loop containing nucleotide triphosphate hydrolases"/>
    <property type="match status" value="1"/>
</dbReference>
<comment type="caution">
    <text evidence="5">The sequence shown here is derived from an EMBL/GenBank/DDBJ whole genome shotgun (WGS) entry which is preliminary data.</text>
</comment>
<dbReference type="SUPFAM" id="SSF52540">
    <property type="entry name" value="P-loop containing nucleoside triphosphate hydrolases"/>
    <property type="match status" value="1"/>
</dbReference>
<dbReference type="Pfam" id="PF24883">
    <property type="entry name" value="NPHP3_N"/>
    <property type="match status" value="1"/>
</dbReference>
<feature type="compositionally biased region" description="Basic and acidic residues" evidence="3">
    <location>
        <begin position="8"/>
        <end position="18"/>
    </location>
</feature>
<dbReference type="PROSITE" id="PS50297">
    <property type="entry name" value="ANK_REP_REGION"/>
    <property type="match status" value="3"/>
</dbReference>
<feature type="domain" description="Nephrocystin 3-like N-terminal" evidence="4">
    <location>
        <begin position="359"/>
        <end position="527"/>
    </location>
</feature>
<dbReference type="Pfam" id="PF12796">
    <property type="entry name" value="Ank_2"/>
    <property type="match status" value="3"/>
</dbReference>
<feature type="compositionally biased region" description="Basic and acidic residues" evidence="3">
    <location>
        <begin position="747"/>
        <end position="757"/>
    </location>
</feature>
<feature type="region of interest" description="Disordered" evidence="3">
    <location>
        <begin position="1"/>
        <end position="74"/>
    </location>
</feature>
<evidence type="ECO:0000256" key="2">
    <source>
        <dbReference type="PROSITE-ProRule" id="PRU00023"/>
    </source>
</evidence>
<evidence type="ECO:0000256" key="1">
    <source>
        <dbReference type="ARBA" id="ARBA00022737"/>
    </source>
</evidence>
<feature type="compositionally biased region" description="Basic and acidic residues" evidence="3">
    <location>
        <begin position="56"/>
        <end position="71"/>
    </location>
</feature>
<dbReference type="PROSITE" id="PS50088">
    <property type="entry name" value="ANK_REPEAT"/>
    <property type="match status" value="3"/>
</dbReference>
<keyword evidence="6" id="KW-1185">Reference proteome</keyword>
<accession>A0ABR4K7Z0</accession>
<feature type="repeat" description="ANK" evidence="2">
    <location>
        <begin position="1144"/>
        <end position="1173"/>
    </location>
</feature>
<keyword evidence="1" id="KW-0677">Repeat</keyword>
<dbReference type="InterPro" id="IPR002110">
    <property type="entry name" value="Ankyrin_rpt"/>
</dbReference>
<evidence type="ECO:0000313" key="6">
    <source>
        <dbReference type="Proteomes" id="UP001610446"/>
    </source>
</evidence>
<name>A0ABR4K7Z0_9EURO</name>
<dbReference type="SMART" id="SM00248">
    <property type="entry name" value="ANK"/>
    <property type="match status" value="11"/>
</dbReference>
<dbReference type="InterPro" id="IPR036770">
    <property type="entry name" value="Ankyrin_rpt-contain_sf"/>
</dbReference>
<feature type="repeat" description="ANK" evidence="2">
    <location>
        <begin position="933"/>
        <end position="965"/>
    </location>
</feature>
<proteinExistence type="predicted"/>
<organism evidence="5 6">
    <name type="scientific">Aspergillus pseudoustus</name>
    <dbReference type="NCBI Taxonomy" id="1810923"/>
    <lineage>
        <taxon>Eukaryota</taxon>
        <taxon>Fungi</taxon>
        <taxon>Dikarya</taxon>
        <taxon>Ascomycota</taxon>
        <taxon>Pezizomycotina</taxon>
        <taxon>Eurotiomycetes</taxon>
        <taxon>Eurotiomycetidae</taxon>
        <taxon>Eurotiales</taxon>
        <taxon>Aspergillaceae</taxon>
        <taxon>Aspergillus</taxon>
        <taxon>Aspergillus subgen. Nidulantes</taxon>
    </lineage>
</organism>
<dbReference type="PANTHER" id="PTHR10039">
    <property type="entry name" value="AMELOGENIN"/>
    <property type="match status" value="1"/>
</dbReference>
<dbReference type="PANTHER" id="PTHR10039:SF15">
    <property type="entry name" value="NACHT DOMAIN-CONTAINING PROTEIN"/>
    <property type="match status" value="1"/>
</dbReference>
<dbReference type="Proteomes" id="UP001610446">
    <property type="component" value="Unassembled WGS sequence"/>
</dbReference>
<feature type="region of interest" description="Disordered" evidence="3">
    <location>
        <begin position="747"/>
        <end position="768"/>
    </location>
</feature>
<gene>
    <name evidence="5" type="ORF">BJY01DRAFT_246414</name>
</gene>
<evidence type="ECO:0000259" key="4">
    <source>
        <dbReference type="Pfam" id="PF24883"/>
    </source>
</evidence>
<feature type="repeat" description="ANK" evidence="2">
    <location>
        <begin position="1321"/>
        <end position="1353"/>
    </location>
</feature>
<feature type="compositionally biased region" description="Acidic residues" evidence="3">
    <location>
        <begin position="758"/>
        <end position="768"/>
    </location>
</feature>
<dbReference type="EMBL" id="JBFXLU010000050">
    <property type="protein sequence ID" value="KAL2848401.1"/>
    <property type="molecule type" value="Genomic_DNA"/>
</dbReference>